<feature type="region of interest" description="Disordered" evidence="2">
    <location>
        <begin position="223"/>
        <end position="276"/>
    </location>
</feature>
<dbReference type="PANTHER" id="PTHR22639">
    <property type="entry name" value="GAG-RELATED PROTEIN"/>
    <property type="match status" value="1"/>
</dbReference>
<dbReference type="InterPro" id="IPR042509">
    <property type="entry name" value="ZCCHC3"/>
</dbReference>
<evidence type="ECO:0000259" key="3">
    <source>
        <dbReference type="PROSITE" id="PS50158"/>
    </source>
</evidence>
<name>A0A090X7E5_IXORI</name>
<dbReference type="EMBL" id="GBIH01002778">
    <property type="protein sequence ID" value="JAC91932.1"/>
    <property type="molecule type" value="mRNA"/>
</dbReference>
<feature type="domain" description="CCHC-type" evidence="3">
    <location>
        <begin position="183"/>
        <end position="197"/>
    </location>
</feature>
<dbReference type="InterPro" id="IPR001878">
    <property type="entry name" value="Znf_CCHC"/>
</dbReference>
<sequence>SGDEDYRMILPALPSGESMKNAVVLHGDIACRPYRIEDFRQPLDEAGVLGEVAKIGAFQMSHVWLLDLKTYAAKQKLLAGRLAVKGRKCVVVDPYRQEIRIKLHWVSFGVTNDTIQRAFYDYGEVKEVAYEKWKVPGFDGAESTTRTVRLVLREGVSLERLPHQLRLGGGMVLVVVPGRAPVCLRCRRTGHIRRECRAPWCSECRAVGHERADCVRTYARAAGRGAGDDNTDHLMDEEEAEKVAAPMEPTTERAKKDGAPGTVPAVVSASPPAGPS</sequence>
<feature type="compositionally biased region" description="Low complexity" evidence="2">
    <location>
        <begin position="259"/>
        <end position="276"/>
    </location>
</feature>
<proteinExistence type="evidence at transcript level"/>
<dbReference type="SMART" id="SM00343">
    <property type="entry name" value="ZnF_C2HC"/>
    <property type="match status" value="2"/>
</dbReference>
<dbReference type="GO" id="GO:0008270">
    <property type="term" value="F:zinc ion binding"/>
    <property type="evidence" value="ECO:0007669"/>
    <property type="project" value="UniProtKB-KW"/>
</dbReference>
<dbReference type="Gene3D" id="4.10.60.10">
    <property type="entry name" value="Zinc finger, CCHC-type"/>
    <property type="match status" value="1"/>
</dbReference>
<dbReference type="InterPro" id="IPR036875">
    <property type="entry name" value="Znf_CCHC_sf"/>
</dbReference>
<dbReference type="PANTHER" id="PTHR22639:SF3">
    <property type="entry name" value="ZINC FINGER CCHC DOMAIN-CONTAINING PROTEIN 3"/>
    <property type="match status" value="1"/>
</dbReference>
<accession>A0A090X7E5</accession>
<keyword evidence="1" id="KW-0479">Metal-binding</keyword>
<evidence type="ECO:0000256" key="1">
    <source>
        <dbReference type="PROSITE-ProRule" id="PRU00047"/>
    </source>
</evidence>
<evidence type="ECO:0000313" key="4">
    <source>
        <dbReference type="EMBL" id="JAC91932.1"/>
    </source>
</evidence>
<keyword evidence="1" id="KW-0862">Zinc</keyword>
<feature type="non-terminal residue" evidence="4">
    <location>
        <position position="276"/>
    </location>
</feature>
<keyword evidence="1" id="KW-0863">Zinc-finger</keyword>
<dbReference type="AlphaFoldDB" id="A0A090X7E5"/>
<evidence type="ECO:0000256" key="2">
    <source>
        <dbReference type="SAM" id="MobiDB-lite"/>
    </source>
</evidence>
<protein>
    <recommendedName>
        <fullName evidence="3">CCHC-type domain-containing protein</fullName>
    </recommendedName>
</protein>
<dbReference type="GO" id="GO:0003690">
    <property type="term" value="F:double-stranded DNA binding"/>
    <property type="evidence" value="ECO:0007669"/>
    <property type="project" value="InterPro"/>
</dbReference>
<reference evidence="4" key="1">
    <citation type="journal article" date="2015" name="PLoS Negl. Trop. Dis.">
        <title>Deep Sequencing Analysis of the Ixodes ricinus Haemocytome.</title>
        <authorList>
            <person name="Kotsyfakis M."/>
            <person name="Kopacek P."/>
            <person name="Franta Z."/>
            <person name="Pedra J.H."/>
            <person name="Ribeiro J.M."/>
        </authorList>
    </citation>
    <scope>NUCLEOTIDE SEQUENCE</scope>
</reference>
<dbReference type="PROSITE" id="PS50158">
    <property type="entry name" value="ZF_CCHC"/>
    <property type="match status" value="1"/>
</dbReference>
<dbReference type="GO" id="GO:0002218">
    <property type="term" value="P:activation of innate immune response"/>
    <property type="evidence" value="ECO:0007669"/>
    <property type="project" value="InterPro"/>
</dbReference>
<organism evidence="4">
    <name type="scientific">Ixodes ricinus</name>
    <name type="common">Common tick</name>
    <name type="synonym">Acarus ricinus</name>
    <dbReference type="NCBI Taxonomy" id="34613"/>
    <lineage>
        <taxon>Eukaryota</taxon>
        <taxon>Metazoa</taxon>
        <taxon>Ecdysozoa</taxon>
        <taxon>Arthropoda</taxon>
        <taxon>Chelicerata</taxon>
        <taxon>Arachnida</taxon>
        <taxon>Acari</taxon>
        <taxon>Parasitiformes</taxon>
        <taxon>Ixodida</taxon>
        <taxon>Ixodoidea</taxon>
        <taxon>Ixodidae</taxon>
        <taxon>Ixodinae</taxon>
        <taxon>Ixodes</taxon>
    </lineage>
</organism>
<feature type="non-terminal residue" evidence="4">
    <location>
        <position position="1"/>
    </location>
</feature>
<dbReference type="GO" id="GO:0003723">
    <property type="term" value="F:RNA binding"/>
    <property type="evidence" value="ECO:0007669"/>
    <property type="project" value="InterPro"/>
</dbReference>
<dbReference type="SUPFAM" id="SSF57756">
    <property type="entry name" value="Retrovirus zinc finger-like domains"/>
    <property type="match status" value="1"/>
</dbReference>